<dbReference type="InterPro" id="IPR023201">
    <property type="entry name" value="SecY_dom_sf"/>
</dbReference>
<evidence type="ECO:0000256" key="3">
    <source>
        <dbReference type="ARBA" id="ARBA00022448"/>
    </source>
</evidence>
<accession>A0A2T2XCA1</accession>
<sequence length="431" mass="47114">MAQNVMDAFRGSNLSKRILFTLLMLVIFRVGAHIPIPGVHASVIQSLFTSGATIFALLNLFSGGATATLSIFALSIIPYINASIIMQLMTVVIPSVEEWSKEGEEGQKKITKVTRWLSIGLGALQSLGIAYYLYNYSSNGVYVYVHHQIGSLLLTALLLLTGSVILMWVGEEITDKGIGNGISLLVLFGIISRLPYGVETLFKYITAGVLSWPKIVIFLIIAVFIIAAVVYVNEGQRKVPVQYPKRVVGRRMYQGQSTHLPIRVNQAGVIPVIFAISLLILPYTIAQFLKGNWVTFMEHYFGITSPAYIILEFLLVVVFTFFYTDVVFKVNDVADNLKKGGGYIPGIRPGKPTAEYLARVSGRLTAVGAVFLGLVAILPSFVTMGMGVNGLYFGGTSLLIIVGVSLDTLKQMQAQMLMRNYQGFMKGGGRS</sequence>
<evidence type="ECO:0000256" key="11">
    <source>
        <dbReference type="RuleBase" id="RU000537"/>
    </source>
</evidence>
<feature type="transmembrane region" description="Helical" evidence="10">
    <location>
        <begin position="215"/>
        <end position="232"/>
    </location>
</feature>
<dbReference type="GO" id="GO:0065002">
    <property type="term" value="P:intracellular protein transmembrane transport"/>
    <property type="evidence" value="ECO:0007669"/>
    <property type="project" value="UniProtKB-UniRule"/>
</dbReference>
<comment type="similarity">
    <text evidence="2 10 13">Belongs to the SecY/SEC61-alpha family.</text>
</comment>
<dbReference type="EMBL" id="PXYW01000051">
    <property type="protein sequence ID" value="PSR32135.1"/>
    <property type="molecule type" value="Genomic_DNA"/>
</dbReference>
<dbReference type="HAMAP" id="MF_01465">
    <property type="entry name" value="SecY"/>
    <property type="match status" value="1"/>
</dbReference>
<dbReference type="InterPro" id="IPR002208">
    <property type="entry name" value="SecY/SEC61-alpha"/>
</dbReference>
<name>A0A2T2XCA1_9FIRM</name>
<dbReference type="GO" id="GO:0043952">
    <property type="term" value="P:protein transport by the Sec complex"/>
    <property type="evidence" value="ECO:0007669"/>
    <property type="project" value="UniProtKB-UniRule"/>
</dbReference>
<evidence type="ECO:0000256" key="13">
    <source>
        <dbReference type="RuleBase" id="RU004349"/>
    </source>
</evidence>
<evidence type="ECO:0000256" key="5">
    <source>
        <dbReference type="ARBA" id="ARBA00022927"/>
    </source>
</evidence>
<keyword evidence="10" id="KW-1003">Cell membrane</keyword>
<evidence type="ECO:0000256" key="6">
    <source>
        <dbReference type="ARBA" id="ARBA00022989"/>
    </source>
</evidence>
<feature type="transmembrane region" description="Helical" evidence="10">
    <location>
        <begin position="267"/>
        <end position="286"/>
    </location>
</feature>
<comment type="function">
    <text evidence="10 11">The central subunit of the protein translocation channel SecYEG. Consists of two halves formed by TMs 1-5 and 6-10. These two domains form a lateral gate at the front which open onto the bilayer between TMs 2 and 7, and are clamped together by SecE at the back. The channel is closed by both a pore ring composed of hydrophobic SecY resides and a short helix (helix 2A) on the extracellular side of the membrane which forms a plug. The plug probably moves laterally to allow the channel to open. The ring and the pore may move independently.</text>
</comment>
<comment type="subunit">
    <text evidence="10">Component of the Sec protein translocase complex. Heterotrimer consisting of SecY, SecE and SecG subunits. The heterotrimers can form oligomers, although 1 heterotrimer is thought to be able to translocate proteins. Interacts with the ribosome. Interacts with SecDF, and other proteins may be involved. Interacts with SecA.</text>
</comment>
<feature type="transmembrane region" description="Helical" evidence="10">
    <location>
        <begin position="116"/>
        <end position="134"/>
    </location>
</feature>
<dbReference type="PANTHER" id="PTHR10906">
    <property type="entry name" value="SECY/SEC61-ALPHA FAMILY MEMBER"/>
    <property type="match status" value="1"/>
</dbReference>
<dbReference type="PROSITE" id="PS00755">
    <property type="entry name" value="SECY_1"/>
    <property type="match status" value="1"/>
</dbReference>
<comment type="caution">
    <text evidence="10">Lacks conserved residue(s) required for the propagation of feature annotation.</text>
</comment>
<evidence type="ECO:0000256" key="2">
    <source>
        <dbReference type="ARBA" id="ARBA00005751"/>
    </source>
</evidence>
<keyword evidence="3 10" id="KW-0813">Transport</keyword>
<feature type="transmembrane region" description="Helical" evidence="10">
    <location>
        <begin position="364"/>
        <end position="384"/>
    </location>
</feature>
<dbReference type="Pfam" id="PF00344">
    <property type="entry name" value="SecY"/>
    <property type="match status" value="1"/>
</dbReference>
<evidence type="ECO:0000256" key="7">
    <source>
        <dbReference type="ARBA" id="ARBA00023010"/>
    </source>
</evidence>
<dbReference type="PIRSF" id="PIRSF004557">
    <property type="entry name" value="SecY"/>
    <property type="match status" value="1"/>
</dbReference>
<proteinExistence type="inferred from homology"/>
<comment type="subcellular location">
    <subcellularLocation>
        <location evidence="10">Cell membrane</location>
        <topology evidence="10">Multi-pass membrane protein</topology>
    </subcellularLocation>
    <subcellularLocation>
        <location evidence="1 12">Membrane</location>
        <topology evidence="1 12">Multi-pass membrane protein</topology>
    </subcellularLocation>
</comment>
<comment type="caution">
    <text evidence="14">The sequence shown here is derived from an EMBL/GenBank/DDBJ whole genome shotgun (WGS) entry which is preliminary data.</text>
</comment>
<dbReference type="InterPro" id="IPR026593">
    <property type="entry name" value="SecY"/>
</dbReference>
<dbReference type="PROSITE" id="PS00756">
    <property type="entry name" value="SECY_2"/>
    <property type="match status" value="1"/>
</dbReference>
<dbReference type="PRINTS" id="PR00303">
    <property type="entry name" value="SECYTRNLCASE"/>
</dbReference>
<dbReference type="InterPro" id="IPR030659">
    <property type="entry name" value="SecY_CS"/>
</dbReference>
<evidence type="ECO:0000256" key="10">
    <source>
        <dbReference type="HAMAP-Rule" id="MF_01465"/>
    </source>
</evidence>
<dbReference type="GO" id="GO:0005886">
    <property type="term" value="C:plasma membrane"/>
    <property type="evidence" value="ECO:0007669"/>
    <property type="project" value="UniProtKB-SubCell"/>
</dbReference>
<feature type="transmembrane region" description="Helical" evidence="10">
    <location>
        <begin position="306"/>
        <end position="328"/>
    </location>
</feature>
<evidence type="ECO:0000313" key="15">
    <source>
        <dbReference type="Proteomes" id="UP000242972"/>
    </source>
</evidence>
<reference evidence="14 15" key="1">
    <citation type="journal article" date="2014" name="BMC Genomics">
        <title>Comparison of environmental and isolate Sulfobacillus genomes reveals diverse carbon, sulfur, nitrogen, and hydrogen metabolisms.</title>
        <authorList>
            <person name="Justice N.B."/>
            <person name="Norman A."/>
            <person name="Brown C.T."/>
            <person name="Singh A."/>
            <person name="Thomas B.C."/>
            <person name="Banfield J.F."/>
        </authorList>
    </citation>
    <scope>NUCLEOTIDE SEQUENCE [LARGE SCALE GENOMIC DNA]</scope>
    <source>
        <strain evidence="14">AMDSBA4</strain>
    </source>
</reference>
<dbReference type="AlphaFoldDB" id="A0A2T2XCA1"/>
<keyword evidence="8 10" id="KW-0472">Membrane</keyword>
<feature type="transmembrane region" description="Helical" evidence="10">
    <location>
        <begin position="149"/>
        <end position="170"/>
    </location>
</feature>
<feature type="transmembrane region" description="Helical" evidence="10">
    <location>
        <begin position="177"/>
        <end position="195"/>
    </location>
</feature>
<keyword evidence="4 10" id="KW-0812">Transmembrane</keyword>
<evidence type="ECO:0000256" key="12">
    <source>
        <dbReference type="RuleBase" id="RU003484"/>
    </source>
</evidence>
<gene>
    <name evidence="10" type="primary">secY</name>
    <name evidence="14" type="ORF">C7B46_15730</name>
</gene>
<feature type="transmembrane region" description="Helical" evidence="10">
    <location>
        <begin position="390"/>
        <end position="409"/>
    </location>
</feature>
<evidence type="ECO:0000256" key="9">
    <source>
        <dbReference type="ARBA" id="ARBA00039733"/>
    </source>
</evidence>
<keyword evidence="6 10" id="KW-1133">Transmembrane helix</keyword>
<organism evidence="14 15">
    <name type="scientific">Sulfobacillus benefaciens</name>
    <dbReference type="NCBI Taxonomy" id="453960"/>
    <lineage>
        <taxon>Bacteria</taxon>
        <taxon>Bacillati</taxon>
        <taxon>Bacillota</taxon>
        <taxon>Clostridia</taxon>
        <taxon>Eubacteriales</taxon>
        <taxon>Clostridiales Family XVII. Incertae Sedis</taxon>
        <taxon>Sulfobacillus</taxon>
    </lineage>
</organism>
<keyword evidence="7 10" id="KW-0811">Translocation</keyword>
<evidence type="ECO:0000256" key="1">
    <source>
        <dbReference type="ARBA" id="ARBA00004141"/>
    </source>
</evidence>
<dbReference type="Proteomes" id="UP000242972">
    <property type="component" value="Unassembled WGS sequence"/>
</dbReference>
<dbReference type="NCBIfam" id="TIGR00967">
    <property type="entry name" value="3a0501s007"/>
    <property type="match status" value="1"/>
</dbReference>
<feature type="transmembrane region" description="Helical" evidence="10">
    <location>
        <begin position="56"/>
        <end position="80"/>
    </location>
</feature>
<evidence type="ECO:0000256" key="8">
    <source>
        <dbReference type="ARBA" id="ARBA00023136"/>
    </source>
</evidence>
<dbReference type="SUPFAM" id="SSF103491">
    <property type="entry name" value="Preprotein translocase SecY subunit"/>
    <property type="match status" value="1"/>
</dbReference>
<evidence type="ECO:0000256" key="4">
    <source>
        <dbReference type="ARBA" id="ARBA00022692"/>
    </source>
</evidence>
<dbReference type="GO" id="GO:0006605">
    <property type="term" value="P:protein targeting"/>
    <property type="evidence" value="ECO:0007669"/>
    <property type="project" value="UniProtKB-UniRule"/>
</dbReference>
<dbReference type="Gene3D" id="1.10.3370.10">
    <property type="entry name" value="SecY subunit domain"/>
    <property type="match status" value="1"/>
</dbReference>
<keyword evidence="5 10" id="KW-0653">Protein transport</keyword>
<protein>
    <recommendedName>
        <fullName evidence="9 10">Protein translocase subunit SecY</fullName>
    </recommendedName>
</protein>
<evidence type="ECO:0000313" key="14">
    <source>
        <dbReference type="EMBL" id="PSR32135.1"/>
    </source>
</evidence>
<dbReference type="FunFam" id="1.10.3370.10:FF:000001">
    <property type="entry name" value="Preprotein translocase subunit SecY"/>
    <property type="match status" value="1"/>
</dbReference>